<feature type="binding site" evidence="9">
    <location>
        <begin position="12"/>
        <end position="14"/>
    </location>
    <ligand>
        <name>4-CDP-2-C-methyl-D-erythritol 2-phosphate</name>
        <dbReference type="ChEBI" id="CHEBI:57919"/>
    </ligand>
</feature>
<dbReference type="EMBL" id="JAHLFG010000001">
    <property type="protein sequence ID" value="MBU3825873.1"/>
    <property type="molecule type" value="Genomic_DNA"/>
</dbReference>
<comment type="similarity">
    <text evidence="3 9 10">Belongs to the IspF family.</text>
</comment>
<evidence type="ECO:0000313" key="12">
    <source>
        <dbReference type="EMBL" id="MBU3825873.1"/>
    </source>
</evidence>
<dbReference type="AlphaFoldDB" id="A0A9E2NR97"/>
<dbReference type="SUPFAM" id="SSF69765">
    <property type="entry name" value="IpsF-like"/>
    <property type="match status" value="1"/>
</dbReference>
<dbReference type="FunFam" id="3.30.1330.50:FF:000001">
    <property type="entry name" value="2-C-methyl-D-erythritol 2,4-cyclodiphosphate synthase"/>
    <property type="match status" value="1"/>
</dbReference>
<comment type="caution">
    <text evidence="9">Lacks conserved residue(s) required for the propagation of feature annotation.</text>
</comment>
<evidence type="ECO:0000256" key="9">
    <source>
        <dbReference type="HAMAP-Rule" id="MF_00107"/>
    </source>
</evidence>
<dbReference type="PANTHER" id="PTHR43181">
    <property type="entry name" value="2-C-METHYL-D-ERYTHRITOL 2,4-CYCLODIPHOSPHATE SYNTHASE, CHLOROPLASTIC"/>
    <property type="match status" value="1"/>
</dbReference>
<evidence type="ECO:0000259" key="11">
    <source>
        <dbReference type="Pfam" id="PF02542"/>
    </source>
</evidence>
<sequence length="161" mass="17414">MALDFRIGHGFDVHRFGGEGPCTLGGVKVLYKEGLIAHSDGDVLLHALCDALLGALALGDIGHLYPDNDDKFLHIDSRILLRDTYARVRAQGYVLANLDVTVLAQAPKLAPYELQMRQNIAADLQVPLEVVSIKATTTERLGFVGRAEGIAVEAVVLLERA</sequence>
<comment type="cofactor">
    <cofactor evidence="9">
        <name>a divalent metal cation</name>
        <dbReference type="ChEBI" id="CHEBI:60240"/>
    </cofactor>
    <text evidence="9">Binds 1 divalent metal cation per subunit.</text>
</comment>
<name>A0A9E2NR97_9GAMM</name>
<keyword evidence="7 9" id="KW-0414">Isoprene biosynthesis</keyword>
<gene>
    <name evidence="9 12" type="primary">ispF</name>
    <name evidence="12" type="ORF">IAA31_00040</name>
</gene>
<dbReference type="GO" id="GO:0008685">
    <property type="term" value="F:2-C-methyl-D-erythritol 2,4-cyclodiphosphate synthase activity"/>
    <property type="evidence" value="ECO:0007669"/>
    <property type="project" value="UniProtKB-UniRule"/>
</dbReference>
<dbReference type="Gene3D" id="3.30.1330.50">
    <property type="entry name" value="2-C-methyl-D-erythritol 2,4-cyclodiphosphate synthase"/>
    <property type="match status" value="1"/>
</dbReference>
<dbReference type="InterPro" id="IPR020555">
    <property type="entry name" value="MECDP_synthase_CS"/>
</dbReference>
<protein>
    <recommendedName>
        <fullName evidence="5 9">2-C-methyl-D-erythritol 2,4-cyclodiphosphate synthase</fullName>
        <shortName evidence="9">MECDP-synthase</shortName>
        <shortName evidence="9">MECPP-synthase</shortName>
        <shortName evidence="9">MECPS</shortName>
        <ecNumber evidence="5 9">4.6.1.12</ecNumber>
    </recommendedName>
</protein>
<accession>A0A9E2NR97</accession>
<evidence type="ECO:0000256" key="6">
    <source>
        <dbReference type="ARBA" id="ARBA00022723"/>
    </source>
</evidence>
<keyword evidence="8 9" id="KW-0456">Lyase</keyword>
<feature type="binding site" evidence="9">
    <location>
        <position position="46"/>
    </location>
    <ligand>
        <name>a divalent metal cation</name>
        <dbReference type="ChEBI" id="CHEBI:60240"/>
    </ligand>
</feature>
<dbReference type="PANTHER" id="PTHR43181:SF1">
    <property type="entry name" value="2-C-METHYL-D-ERYTHRITOL 2,4-CYCLODIPHOSPHATE SYNTHASE, CHLOROPLASTIC"/>
    <property type="match status" value="1"/>
</dbReference>
<feature type="binding site" evidence="9">
    <location>
        <position position="143"/>
    </location>
    <ligand>
        <name>4-CDP-2-C-methyl-D-erythritol 2-phosphate</name>
        <dbReference type="ChEBI" id="CHEBI:57919"/>
    </ligand>
</feature>
<comment type="catalytic activity">
    <reaction evidence="1 9 10">
        <text>4-CDP-2-C-methyl-D-erythritol 2-phosphate = 2-C-methyl-D-erythritol 2,4-cyclic diphosphate + CMP</text>
        <dbReference type="Rhea" id="RHEA:23864"/>
        <dbReference type="ChEBI" id="CHEBI:57919"/>
        <dbReference type="ChEBI" id="CHEBI:58483"/>
        <dbReference type="ChEBI" id="CHEBI:60377"/>
        <dbReference type="EC" id="4.6.1.12"/>
    </reaction>
</comment>
<feature type="domain" description="2-C-methyl-D-erythritol 2,4-cyclodiphosphate synthase" evidence="11">
    <location>
        <begin position="5"/>
        <end position="158"/>
    </location>
</feature>
<dbReference type="HAMAP" id="MF_00107">
    <property type="entry name" value="IspF"/>
    <property type="match status" value="1"/>
</dbReference>
<feature type="site" description="Transition state stabilizer" evidence="9">
    <location>
        <position position="38"/>
    </location>
</feature>
<dbReference type="PROSITE" id="PS01350">
    <property type="entry name" value="ISPF"/>
    <property type="match status" value="1"/>
</dbReference>
<dbReference type="NCBIfam" id="TIGR00151">
    <property type="entry name" value="ispF"/>
    <property type="match status" value="1"/>
</dbReference>
<evidence type="ECO:0000313" key="13">
    <source>
        <dbReference type="Proteomes" id="UP000824150"/>
    </source>
</evidence>
<feature type="binding site" evidence="9">
    <location>
        <begin position="38"/>
        <end position="39"/>
    </location>
    <ligand>
        <name>4-CDP-2-C-methyl-D-erythritol 2-phosphate</name>
        <dbReference type="ChEBI" id="CHEBI:57919"/>
    </ligand>
</feature>
<evidence type="ECO:0000256" key="1">
    <source>
        <dbReference type="ARBA" id="ARBA00000200"/>
    </source>
</evidence>
<reference evidence="12" key="1">
    <citation type="journal article" date="2021" name="PeerJ">
        <title>Extensive microbial diversity within the chicken gut microbiome revealed by metagenomics and culture.</title>
        <authorList>
            <person name="Gilroy R."/>
            <person name="Ravi A."/>
            <person name="Getino M."/>
            <person name="Pursley I."/>
            <person name="Horton D.L."/>
            <person name="Alikhan N.F."/>
            <person name="Baker D."/>
            <person name="Gharbi K."/>
            <person name="Hall N."/>
            <person name="Watson M."/>
            <person name="Adriaenssens E.M."/>
            <person name="Foster-Nyarko E."/>
            <person name="Jarju S."/>
            <person name="Secka A."/>
            <person name="Antonio M."/>
            <person name="Oren A."/>
            <person name="Chaudhuri R.R."/>
            <person name="La Ragione R."/>
            <person name="Hildebrand F."/>
            <person name="Pallen M.J."/>
        </authorList>
    </citation>
    <scope>NUCLEOTIDE SEQUENCE</scope>
    <source>
        <strain evidence="12">687</strain>
    </source>
</reference>
<proteinExistence type="inferred from homology"/>
<reference evidence="12" key="2">
    <citation type="submission" date="2021-04" db="EMBL/GenBank/DDBJ databases">
        <authorList>
            <person name="Gilroy R."/>
        </authorList>
    </citation>
    <scope>NUCLEOTIDE SEQUENCE</scope>
    <source>
        <strain evidence="12">687</strain>
    </source>
</reference>
<evidence type="ECO:0000256" key="3">
    <source>
        <dbReference type="ARBA" id="ARBA00008480"/>
    </source>
</evidence>
<feature type="binding site" evidence="9">
    <location>
        <begin position="60"/>
        <end position="62"/>
    </location>
    <ligand>
        <name>4-CDP-2-C-methyl-D-erythritol 2-phosphate</name>
        <dbReference type="ChEBI" id="CHEBI:57919"/>
    </ligand>
</feature>
<dbReference type="Pfam" id="PF02542">
    <property type="entry name" value="YgbB"/>
    <property type="match status" value="1"/>
</dbReference>
<comment type="function">
    <text evidence="9">Involved in the biosynthesis of isopentenyl diphosphate (IPP) and dimethylallyl diphosphate (DMAPP), two major building blocks of isoprenoid compounds. Catalyzes the conversion of 4-diphosphocytidyl-2-C-methyl-D-erythritol 2-phosphate (CDP-ME2P) to 2-C-methyl-D-erythritol 2,4-cyclodiphosphate (ME-CPP) with a corresponding release of cytidine 5-monophosphate (CMP).</text>
</comment>
<comment type="subunit">
    <text evidence="4 9">Homotrimer.</text>
</comment>
<dbReference type="GO" id="GO:0016114">
    <property type="term" value="P:terpenoid biosynthetic process"/>
    <property type="evidence" value="ECO:0007669"/>
    <property type="project" value="InterPro"/>
</dbReference>
<dbReference type="Proteomes" id="UP000824150">
    <property type="component" value="Unassembled WGS sequence"/>
</dbReference>
<evidence type="ECO:0000256" key="8">
    <source>
        <dbReference type="ARBA" id="ARBA00023239"/>
    </source>
</evidence>
<dbReference type="InterPro" id="IPR003526">
    <property type="entry name" value="MECDP_synthase"/>
</dbReference>
<feature type="site" description="Transition state stabilizer" evidence="9">
    <location>
        <position position="137"/>
    </location>
</feature>
<dbReference type="GO" id="GO:0019288">
    <property type="term" value="P:isopentenyl diphosphate biosynthetic process, methylerythritol 4-phosphate pathway"/>
    <property type="evidence" value="ECO:0007669"/>
    <property type="project" value="UniProtKB-UniRule"/>
</dbReference>
<comment type="caution">
    <text evidence="12">The sequence shown here is derived from an EMBL/GenBank/DDBJ whole genome shotgun (WGS) entry which is preliminary data.</text>
</comment>
<dbReference type="GO" id="GO:0046872">
    <property type="term" value="F:metal ion binding"/>
    <property type="evidence" value="ECO:0007669"/>
    <property type="project" value="UniProtKB-KW"/>
</dbReference>
<dbReference type="InterPro" id="IPR036571">
    <property type="entry name" value="MECDP_synthase_sf"/>
</dbReference>
<dbReference type="EC" id="4.6.1.12" evidence="5 9"/>
<evidence type="ECO:0000256" key="4">
    <source>
        <dbReference type="ARBA" id="ARBA00011233"/>
    </source>
</evidence>
<feature type="binding site" evidence="9">
    <location>
        <begin position="136"/>
        <end position="139"/>
    </location>
    <ligand>
        <name>4-CDP-2-C-methyl-D-erythritol 2-phosphate</name>
        <dbReference type="ChEBI" id="CHEBI:57919"/>
    </ligand>
</feature>
<evidence type="ECO:0000256" key="2">
    <source>
        <dbReference type="ARBA" id="ARBA00004709"/>
    </source>
</evidence>
<evidence type="ECO:0000256" key="10">
    <source>
        <dbReference type="RuleBase" id="RU004395"/>
    </source>
</evidence>
<dbReference type="CDD" id="cd00554">
    <property type="entry name" value="MECDP_synthase"/>
    <property type="match status" value="1"/>
</dbReference>
<organism evidence="12 13">
    <name type="scientific">Candidatus Anaerobiospirillum merdipullorum</name>
    <dbReference type="NCBI Taxonomy" id="2838450"/>
    <lineage>
        <taxon>Bacteria</taxon>
        <taxon>Pseudomonadati</taxon>
        <taxon>Pseudomonadota</taxon>
        <taxon>Gammaproteobacteria</taxon>
        <taxon>Aeromonadales</taxon>
        <taxon>Succinivibrionaceae</taxon>
        <taxon>Anaerobiospirillum</taxon>
    </lineage>
</organism>
<comment type="pathway">
    <text evidence="2 9">Isoprenoid biosynthesis; isopentenyl diphosphate biosynthesis via DXP pathway; isopentenyl diphosphate from 1-deoxy-D-xylulose 5-phosphate: step 4/6.</text>
</comment>
<feature type="binding site" evidence="9">
    <location>
        <position position="146"/>
    </location>
    <ligand>
        <name>4-CDP-2-C-methyl-D-erythritol 2-phosphate</name>
        <dbReference type="ChEBI" id="CHEBI:57919"/>
    </ligand>
</feature>
<evidence type="ECO:0000256" key="5">
    <source>
        <dbReference type="ARBA" id="ARBA00012579"/>
    </source>
</evidence>
<feature type="binding site" evidence="9">
    <location>
        <position position="12"/>
    </location>
    <ligand>
        <name>a divalent metal cation</name>
        <dbReference type="ChEBI" id="CHEBI:60240"/>
    </ligand>
</feature>
<evidence type="ECO:0000256" key="7">
    <source>
        <dbReference type="ARBA" id="ARBA00023229"/>
    </source>
</evidence>
<keyword evidence="6 9" id="KW-0479">Metal-binding</keyword>
<feature type="binding site" evidence="9">
    <location>
        <position position="14"/>
    </location>
    <ligand>
        <name>a divalent metal cation</name>
        <dbReference type="ChEBI" id="CHEBI:60240"/>
    </ligand>
</feature>